<dbReference type="OrthoDB" id="10014838at2759"/>
<dbReference type="STRING" id="7370.T1PGI3"/>
<dbReference type="KEGG" id="mde:101899745"/>
<dbReference type="InterPro" id="IPR013083">
    <property type="entry name" value="Znf_RING/FYVE/PHD"/>
</dbReference>
<dbReference type="GO" id="GO:0061630">
    <property type="term" value="F:ubiquitin protein ligase activity"/>
    <property type="evidence" value="ECO:0007669"/>
    <property type="project" value="UniProtKB-EC"/>
</dbReference>
<comment type="catalytic activity">
    <reaction evidence="1">
        <text>S-ubiquitinyl-[E2 ubiquitin-conjugating enzyme]-L-cysteine + [acceptor protein]-L-lysine = [E2 ubiquitin-conjugating enzyme]-L-cysteine + N(6)-ubiquitinyl-[acceptor protein]-L-lysine.</text>
        <dbReference type="EC" id="2.3.2.27"/>
    </reaction>
</comment>
<sequence length="771" mass="83246">MGAFTSRQQNEVEAEQNANTHAYKYPPRSGNNFFGSHFIMGGERFDTPQPESYLFGENADLNFLGNRPTAFPYPPPQANEPTKTLKSLVNIRKESVRFVKVNKEKQAEGDQADGNCLSGAQLDTPPCLYNIEFTFDSDARCAITIYYFCSEEVSPSGVTLTPRDGLTSETYHYEKGINQFFSQPSHVFNPQLIPEDDLIYNPGKEQYPVAIHCVVEEGNEDCRQSHTTICVIDHHPDSNSYVLRALKQKIFVDGLCYLLQEIYGIENKAINKSSIDEDLDDHGSECVICMSETRDTLILPCRHLCLCYACADSLRYQANCCPICRAPFRALLQIRAVQKGVNNHVLHQNTPTSAAGEPLPCEHQVPPGFIPVSLIEALNGPPQYVGTRRGVGDGNDMLDGSSVGAVVNGTANEHHKATSPYKPSSQRRSKGKKNASTSTNSTEMSTMTNNASGNATANKDNPEDPNGGAMSDKSLDKRSSQDKLQIVNERHSLKVPKSSHKRHSKTTPNPEMTSTATSMHDEADDDSENEKLSPLLSPGSKCKPIPPQLAKTLANTSDNEDGDEEEHTEDNSMIASEPTVEFKGRKTNSFKKHKKANNEKVIGGEGSTPGVIPPLPAAVTVVSAAAASVGVTEDSDYYTPEDPQNCILSPLCPEKSKTLSGAGEKLKNSLAKKNLHKKSTSVGNIVGSGATGVASNASSMGAVDLKGNNVSSLPDMLDSPVSATSASTRSSSDSYSSSSSTKQLLSSNTNTAAVANIIVDDKTSLQNAVNV</sequence>
<dbReference type="Gene3D" id="3.30.40.10">
    <property type="entry name" value="Zinc/RING finger domain, C3HC4 (zinc finger)"/>
    <property type="match status" value="1"/>
</dbReference>
<keyword evidence="13" id="KW-1185">Reference proteome</keyword>
<dbReference type="InterPro" id="IPR058981">
    <property type="entry name" value="MGRN1/RNF157-like_N"/>
</dbReference>
<dbReference type="EC" id="2.3.2.27" evidence="2"/>
<name>T1PGI3_MUSDO</name>
<dbReference type="Pfam" id="PF26192">
    <property type="entry name" value="RNF157-like_N"/>
    <property type="match status" value="1"/>
</dbReference>
<dbReference type="GO" id="GO:0008270">
    <property type="term" value="F:zinc ion binding"/>
    <property type="evidence" value="ECO:0007669"/>
    <property type="project" value="UniProtKB-KW"/>
</dbReference>
<dbReference type="Proteomes" id="UP001652621">
    <property type="component" value="Unplaced"/>
</dbReference>
<dbReference type="RefSeq" id="XP_005184091.1">
    <property type="nucleotide sequence ID" value="XM_005184034.3"/>
</dbReference>
<dbReference type="InterPro" id="IPR001841">
    <property type="entry name" value="Znf_RING"/>
</dbReference>
<dbReference type="GO" id="GO:0016567">
    <property type="term" value="P:protein ubiquitination"/>
    <property type="evidence" value="ECO:0007669"/>
    <property type="project" value="TreeGrafter"/>
</dbReference>
<keyword evidence="3" id="KW-0808">Transferase</keyword>
<evidence type="ECO:0000256" key="9">
    <source>
        <dbReference type="SAM" id="MobiDB-lite"/>
    </source>
</evidence>
<feature type="compositionally biased region" description="Polar residues" evidence="9">
    <location>
        <begin position="506"/>
        <end position="518"/>
    </location>
</feature>
<protein>
    <recommendedName>
        <fullName evidence="2">RING-type E3 ubiquitin transferase</fullName>
        <ecNumber evidence="2">2.3.2.27</ecNumber>
    </recommendedName>
</protein>
<organism evidence="11">
    <name type="scientific">Musca domestica</name>
    <name type="common">House fly</name>
    <dbReference type="NCBI Taxonomy" id="7370"/>
    <lineage>
        <taxon>Eukaryota</taxon>
        <taxon>Metazoa</taxon>
        <taxon>Ecdysozoa</taxon>
        <taxon>Arthropoda</taxon>
        <taxon>Hexapoda</taxon>
        <taxon>Insecta</taxon>
        <taxon>Pterygota</taxon>
        <taxon>Neoptera</taxon>
        <taxon>Endopterygota</taxon>
        <taxon>Diptera</taxon>
        <taxon>Brachycera</taxon>
        <taxon>Muscomorpha</taxon>
        <taxon>Muscoidea</taxon>
        <taxon>Muscidae</taxon>
        <taxon>Musca</taxon>
    </lineage>
</organism>
<dbReference type="VEuPathDB" id="VectorBase:MDOA004288"/>
<dbReference type="CTD" id="32330"/>
<dbReference type="PANTHER" id="PTHR22996:SF0">
    <property type="entry name" value="RE60872P-RELATED"/>
    <property type="match status" value="1"/>
</dbReference>
<evidence type="ECO:0000256" key="6">
    <source>
        <dbReference type="ARBA" id="ARBA00022786"/>
    </source>
</evidence>
<reference evidence="14" key="3">
    <citation type="submission" date="2025-04" db="UniProtKB">
        <authorList>
            <consortium name="RefSeq"/>
        </authorList>
    </citation>
    <scope>IDENTIFICATION</scope>
    <source>
        <strain evidence="14">Aabys</strain>
    </source>
</reference>
<dbReference type="Pfam" id="PF13920">
    <property type="entry name" value="zf-C3HC4_3"/>
    <property type="match status" value="1"/>
</dbReference>
<dbReference type="AlphaFoldDB" id="T1PGI3"/>
<evidence type="ECO:0000256" key="4">
    <source>
        <dbReference type="ARBA" id="ARBA00022723"/>
    </source>
</evidence>
<feature type="compositionally biased region" description="Polar residues" evidence="9">
    <location>
        <begin position="1"/>
        <end position="20"/>
    </location>
</feature>
<dbReference type="SUPFAM" id="SSF57850">
    <property type="entry name" value="RING/U-box"/>
    <property type="match status" value="1"/>
</dbReference>
<evidence type="ECO:0000313" key="12">
    <source>
        <dbReference type="EnsemblMetazoa" id="MDOA004288-PA"/>
    </source>
</evidence>
<reference evidence="12" key="2">
    <citation type="submission" date="2020-05" db="UniProtKB">
        <authorList>
            <consortium name="EnsemblMetazoa"/>
        </authorList>
    </citation>
    <scope>IDENTIFICATION</scope>
    <source>
        <strain evidence="12">Aabys</strain>
    </source>
</reference>
<feature type="compositionally biased region" description="Low complexity" evidence="9">
    <location>
        <begin position="719"/>
        <end position="743"/>
    </location>
</feature>
<dbReference type="VEuPathDB" id="VectorBase:MDOMA2_010499"/>
<dbReference type="eggNOG" id="KOG4265">
    <property type="taxonomic scope" value="Eukaryota"/>
</dbReference>
<dbReference type="EMBL" id="KA647809">
    <property type="protein sequence ID" value="AFP62438.1"/>
    <property type="molecule type" value="mRNA"/>
</dbReference>
<accession>T1PGI3</accession>
<keyword evidence="5 8" id="KW-0863">Zinc-finger</keyword>
<dbReference type="GO" id="GO:0005737">
    <property type="term" value="C:cytoplasm"/>
    <property type="evidence" value="ECO:0007669"/>
    <property type="project" value="TreeGrafter"/>
</dbReference>
<feature type="region of interest" description="Disordered" evidence="9">
    <location>
        <begin position="1"/>
        <end position="26"/>
    </location>
</feature>
<dbReference type="FunFam" id="3.30.40.10:FF:000013">
    <property type="entry name" value="E3 ubiquitin-protein ligase MGRN1 isoform 1"/>
    <property type="match status" value="1"/>
</dbReference>
<dbReference type="PROSITE" id="PS50089">
    <property type="entry name" value="ZF_RING_2"/>
    <property type="match status" value="1"/>
</dbReference>
<dbReference type="InterPro" id="IPR045194">
    <property type="entry name" value="MGRN1/RNF157-like"/>
</dbReference>
<evidence type="ECO:0000256" key="5">
    <source>
        <dbReference type="ARBA" id="ARBA00022771"/>
    </source>
</evidence>
<dbReference type="PANTHER" id="PTHR22996">
    <property type="entry name" value="MAHOGUNIN"/>
    <property type="match status" value="1"/>
</dbReference>
<dbReference type="SMART" id="SM00184">
    <property type="entry name" value="RING"/>
    <property type="match status" value="1"/>
</dbReference>
<evidence type="ECO:0000313" key="14">
    <source>
        <dbReference type="RefSeq" id="XP_005184091.1"/>
    </source>
</evidence>
<feature type="region of interest" description="Disordered" evidence="9">
    <location>
        <begin position="716"/>
        <end position="743"/>
    </location>
</feature>
<evidence type="ECO:0000313" key="11">
    <source>
        <dbReference type="EMBL" id="AFP62438.1"/>
    </source>
</evidence>
<proteinExistence type="evidence at transcript level"/>
<keyword evidence="6" id="KW-0833">Ubl conjugation pathway</keyword>
<feature type="compositionally biased region" description="Basic residues" evidence="9">
    <location>
        <begin position="493"/>
        <end position="505"/>
    </location>
</feature>
<feature type="domain" description="RING-type" evidence="10">
    <location>
        <begin position="286"/>
        <end position="325"/>
    </location>
</feature>
<evidence type="ECO:0000256" key="3">
    <source>
        <dbReference type="ARBA" id="ARBA00022679"/>
    </source>
</evidence>
<dbReference type="EnsemblMetazoa" id="MDOA004288-RA">
    <property type="protein sequence ID" value="MDOA004288-PA"/>
    <property type="gene ID" value="MDOA004288"/>
</dbReference>
<dbReference type="GeneID" id="101899745"/>
<keyword evidence="7" id="KW-0862">Zinc</keyword>
<gene>
    <name evidence="14" type="primary">LOC101899745</name>
    <name evidence="12" type="synonym">101899745</name>
</gene>
<reference evidence="11" key="1">
    <citation type="submission" date="2012-08" db="EMBL/GenBank/DDBJ databases">
        <title>Transcriptome of adult Musca domestica launches a platform for comparative house fly gene expression and characterization of differential gene expression among resistant and susceptible house flies.</title>
        <authorList>
            <person name="Liu N."/>
            <person name="Zhang L."/>
            <person name="Li M."/>
            <person name="Reid W."/>
        </authorList>
    </citation>
    <scope>NUCLEOTIDE SEQUENCE</scope>
    <source>
        <strain evidence="11">ALHF</strain>
        <tissue evidence="11">Whole body</tissue>
    </source>
</reference>
<keyword evidence="4" id="KW-0479">Metal-binding</keyword>
<evidence type="ECO:0000313" key="13">
    <source>
        <dbReference type="Proteomes" id="UP001652621"/>
    </source>
</evidence>
<evidence type="ECO:0000256" key="1">
    <source>
        <dbReference type="ARBA" id="ARBA00000900"/>
    </source>
</evidence>
<evidence type="ECO:0000256" key="2">
    <source>
        <dbReference type="ARBA" id="ARBA00012483"/>
    </source>
</evidence>
<feature type="compositionally biased region" description="Acidic residues" evidence="9">
    <location>
        <begin position="558"/>
        <end position="568"/>
    </location>
</feature>
<evidence type="ECO:0000259" key="10">
    <source>
        <dbReference type="PROSITE" id="PS50089"/>
    </source>
</evidence>
<evidence type="ECO:0000256" key="8">
    <source>
        <dbReference type="PROSITE-ProRule" id="PRU00175"/>
    </source>
</evidence>
<feature type="region of interest" description="Disordered" evidence="9">
    <location>
        <begin position="411"/>
        <end position="576"/>
    </location>
</feature>
<evidence type="ECO:0000256" key="7">
    <source>
        <dbReference type="ARBA" id="ARBA00022833"/>
    </source>
</evidence>
<feature type="compositionally biased region" description="Low complexity" evidence="9">
    <location>
        <begin position="434"/>
        <end position="452"/>
    </location>
</feature>